<dbReference type="InterPro" id="IPR044668">
    <property type="entry name" value="PuuD-like"/>
</dbReference>
<evidence type="ECO:0000313" key="1">
    <source>
        <dbReference type="EMBL" id="TYO96196.1"/>
    </source>
</evidence>
<protein>
    <submittedName>
        <fullName evidence="1">Putative glutamine amidotransferase</fullName>
    </submittedName>
</protein>
<dbReference type="PANTHER" id="PTHR43235">
    <property type="entry name" value="GLUTAMINE AMIDOTRANSFERASE PB2B2.05-RELATED"/>
    <property type="match status" value="1"/>
</dbReference>
<dbReference type="Gene3D" id="3.40.50.880">
    <property type="match status" value="1"/>
</dbReference>
<dbReference type="EMBL" id="VNHM01000005">
    <property type="protein sequence ID" value="TYO96196.1"/>
    <property type="molecule type" value="Genomic_DNA"/>
</dbReference>
<dbReference type="FunFam" id="3.40.50.880:FF:000030">
    <property type="entry name" value="Gamma-glutamyl-gamma-aminobutyrate hydrolase PuuD"/>
    <property type="match status" value="1"/>
</dbReference>
<name>A0A5S4ZU28_9FIRM</name>
<dbReference type="GO" id="GO:0033969">
    <property type="term" value="F:gamma-glutamyl-gamma-aminobutyrate hydrolase activity"/>
    <property type="evidence" value="ECO:0007669"/>
    <property type="project" value="TreeGrafter"/>
</dbReference>
<dbReference type="CDD" id="cd01745">
    <property type="entry name" value="GATase1_2"/>
    <property type="match status" value="1"/>
</dbReference>
<comment type="caution">
    <text evidence="1">The sequence shown here is derived from an EMBL/GenBank/DDBJ whole genome shotgun (WGS) entry which is preliminary data.</text>
</comment>
<keyword evidence="1" id="KW-0808">Transferase</keyword>
<accession>A0A5S4ZU28</accession>
<dbReference type="InterPro" id="IPR011697">
    <property type="entry name" value="Peptidase_C26"/>
</dbReference>
<reference evidence="1 2" key="1">
    <citation type="submission" date="2019-07" db="EMBL/GenBank/DDBJ databases">
        <title>Genomic Encyclopedia of Type Strains, Phase I: the one thousand microbial genomes (KMG-I) project.</title>
        <authorList>
            <person name="Kyrpides N."/>
        </authorList>
    </citation>
    <scope>NUCLEOTIDE SEQUENCE [LARGE SCALE GENOMIC DNA]</scope>
    <source>
        <strain evidence="1 2">DSM 6562</strain>
    </source>
</reference>
<proteinExistence type="predicted"/>
<dbReference type="GO" id="GO:0005829">
    <property type="term" value="C:cytosol"/>
    <property type="evidence" value="ECO:0007669"/>
    <property type="project" value="TreeGrafter"/>
</dbReference>
<organism evidence="1 2">
    <name type="scientific">Desulfallas thermosapovorans DSM 6562</name>
    <dbReference type="NCBI Taxonomy" id="1121431"/>
    <lineage>
        <taxon>Bacteria</taxon>
        <taxon>Bacillati</taxon>
        <taxon>Bacillota</taxon>
        <taxon>Clostridia</taxon>
        <taxon>Eubacteriales</taxon>
        <taxon>Desulfallaceae</taxon>
        <taxon>Desulfallas</taxon>
    </lineage>
</organism>
<dbReference type="Pfam" id="PF07722">
    <property type="entry name" value="Peptidase_C26"/>
    <property type="match status" value="1"/>
</dbReference>
<gene>
    <name evidence="1" type="ORF">LX24_01147</name>
</gene>
<keyword evidence="2" id="KW-1185">Reference proteome</keyword>
<dbReference type="SUPFAM" id="SSF52317">
    <property type="entry name" value="Class I glutamine amidotransferase-like"/>
    <property type="match status" value="1"/>
</dbReference>
<dbReference type="GO" id="GO:0006598">
    <property type="term" value="P:polyamine catabolic process"/>
    <property type="evidence" value="ECO:0007669"/>
    <property type="project" value="TreeGrafter"/>
</dbReference>
<dbReference type="PANTHER" id="PTHR43235:SF1">
    <property type="entry name" value="GLUTAMINE AMIDOTRANSFERASE PB2B2.05-RELATED"/>
    <property type="match status" value="1"/>
</dbReference>
<dbReference type="GO" id="GO:0016740">
    <property type="term" value="F:transferase activity"/>
    <property type="evidence" value="ECO:0007669"/>
    <property type="project" value="UniProtKB-KW"/>
</dbReference>
<dbReference type="PROSITE" id="PS51273">
    <property type="entry name" value="GATASE_TYPE_1"/>
    <property type="match status" value="1"/>
</dbReference>
<dbReference type="Proteomes" id="UP000323166">
    <property type="component" value="Unassembled WGS sequence"/>
</dbReference>
<dbReference type="InterPro" id="IPR029062">
    <property type="entry name" value="Class_I_gatase-like"/>
</dbReference>
<sequence>MYPQIGITCSYNGDVRMFTIGEDYVHAVQAAGGIPVLIPHRDSDQVGALLTRLDGLLLSGGGDIDPCYFGQEPLPVNGFIDPLRDSFEIPMTRKALELGMPVLGICRGMQVLNVAAGGSVCQDLSLLINNPLQHMQQAPRWYPTHNIKPVKGSQLHNILNRDVVRVNSFHHQMVDVIGKDLVISALAEDRVVEAIEHANEKFFALGVQFHPENMYDKYPLLSNIFMAFIEASTRFLSNKK</sequence>
<keyword evidence="1" id="KW-0315">Glutamine amidotransferase</keyword>
<dbReference type="RefSeq" id="WP_166511179.1">
    <property type="nucleotide sequence ID" value="NZ_VNHM01000005.1"/>
</dbReference>
<evidence type="ECO:0000313" key="2">
    <source>
        <dbReference type="Proteomes" id="UP000323166"/>
    </source>
</evidence>
<dbReference type="AlphaFoldDB" id="A0A5S4ZU28"/>